<dbReference type="GO" id="GO:0000460">
    <property type="term" value="P:maturation of 5.8S rRNA"/>
    <property type="evidence" value="ECO:0007669"/>
    <property type="project" value="TreeGrafter"/>
</dbReference>
<dbReference type="SUPFAM" id="SSF52954">
    <property type="entry name" value="Class II aaRS ABD-related"/>
    <property type="match status" value="1"/>
</dbReference>
<dbReference type="GO" id="GO:0042134">
    <property type="term" value="F:rRNA primary transcript binding"/>
    <property type="evidence" value="ECO:0007669"/>
    <property type="project" value="InterPro"/>
</dbReference>
<dbReference type="GO" id="GO:0005730">
    <property type="term" value="C:nucleolus"/>
    <property type="evidence" value="ECO:0007669"/>
    <property type="project" value="TreeGrafter"/>
</dbReference>
<dbReference type="Pfam" id="PF04427">
    <property type="entry name" value="Brix"/>
    <property type="match status" value="1"/>
</dbReference>
<accession>A0AAV5RP07</accession>
<dbReference type="EMBL" id="BTGC01000008">
    <property type="protein sequence ID" value="GMM53251.1"/>
    <property type="molecule type" value="Genomic_DNA"/>
</dbReference>
<dbReference type="GO" id="GO:0000470">
    <property type="term" value="P:maturation of LSU-rRNA"/>
    <property type="evidence" value="ECO:0007669"/>
    <property type="project" value="TreeGrafter"/>
</dbReference>
<name>A0AAV5RP07_STABA</name>
<dbReference type="Proteomes" id="UP001362899">
    <property type="component" value="Unassembled WGS sequence"/>
</dbReference>
<dbReference type="InterPro" id="IPR007109">
    <property type="entry name" value="Brix"/>
</dbReference>
<feature type="coiled-coil region" evidence="1">
    <location>
        <begin position="25"/>
        <end position="71"/>
    </location>
</feature>
<evidence type="ECO:0000256" key="1">
    <source>
        <dbReference type="SAM" id="Coils"/>
    </source>
</evidence>
<proteinExistence type="predicted"/>
<comment type="caution">
    <text evidence="3">The sequence shown here is derived from an EMBL/GenBank/DDBJ whole genome shotgun (WGS) entry which is preliminary data.</text>
</comment>
<dbReference type="PANTHER" id="PTHR22734">
    <property type="entry name" value="U3 SMALL NUCLEOLAR RIBONUCLEOPROTEIN PROTEIN IMP4"/>
    <property type="match status" value="1"/>
</dbReference>
<evidence type="ECO:0000259" key="2">
    <source>
        <dbReference type="PROSITE" id="PS50833"/>
    </source>
</evidence>
<gene>
    <name evidence="3" type="ORF">DASB73_042140</name>
</gene>
<dbReference type="PANTHER" id="PTHR22734:SF3">
    <property type="entry name" value="RIBOSOME PRODUCTION FACTOR 1"/>
    <property type="match status" value="1"/>
</dbReference>
<dbReference type="SMART" id="SM00879">
    <property type="entry name" value="Brix"/>
    <property type="match status" value="1"/>
</dbReference>
<feature type="domain" description="Brix" evidence="2">
    <location>
        <begin position="91"/>
        <end position="274"/>
    </location>
</feature>
<evidence type="ECO:0000313" key="4">
    <source>
        <dbReference type="Proteomes" id="UP001362899"/>
    </source>
</evidence>
<organism evidence="3 4">
    <name type="scientific">Starmerella bacillaris</name>
    <name type="common">Yeast</name>
    <name type="synonym">Candida zemplinina</name>
    <dbReference type="NCBI Taxonomy" id="1247836"/>
    <lineage>
        <taxon>Eukaryota</taxon>
        <taxon>Fungi</taxon>
        <taxon>Dikarya</taxon>
        <taxon>Ascomycota</taxon>
        <taxon>Saccharomycotina</taxon>
        <taxon>Dipodascomycetes</taxon>
        <taxon>Dipodascales</taxon>
        <taxon>Trichomonascaceae</taxon>
        <taxon>Starmerella</taxon>
    </lineage>
</organism>
<dbReference type="GO" id="GO:0030687">
    <property type="term" value="C:preribosome, large subunit precursor"/>
    <property type="evidence" value="ECO:0007669"/>
    <property type="project" value="TreeGrafter"/>
</dbReference>
<dbReference type="FunFam" id="3.40.50.10480:FF:000002">
    <property type="entry name" value="Ribosome production factor 1"/>
    <property type="match status" value="1"/>
</dbReference>
<evidence type="ECO:0000313" key="3">
    <source>
        <dbReference type="EMBL" id="GMM53251.1"/>
    </source>
</evidence>
<keyword evidence="4" id="KW-1185">Reference proteome</keyword>
<dbReference type="Gene3D" id="3.40.50.10480">
    <property type="entry name" value="Probable brix-domain ribosomal biogenesis protein"/>
    <property type="match status" value="1"/>
</dbReference>
<dbReference type="PROSITE" id="PS50833">
    <property type="entry name" value="BRIX"/>
    <property type="match status" value="1"/>
</dbReference>
<sequence>MALTKDTVNVIRNKMKRARVLSRIKHTANKERHELRQKRARQEAANPELKKERLEKNITQTIESKRKYDETMQTVIEEDEFDQYFKEGKKPKVFITTSKKAKWQAFDFAAVLLDIIPDSEFFHRKDQFEIPVMAEMCAKRDYTDLIVINEDKKKVNGVSFIHLPEGPSFYFSISSLVMPEKIPNHGRATEHVPELILNNFSTRLGKTTGRLFHSLFPQQPEFQGRQVVTLHNQRDFIFFRRHRYVFRNEERVGLQELGPQFTLRLRRLQLGIRDEIEFQHHPGLDKDKHKFYL</sequence>
<dbReference type="InterPro" id="IPR044281">
    <property type="entry name" value="IMP4/RPF1"/>
</dbReference>
<keyword evidence="1" id="KW-0175">Coiled coil</keyword>
<dbReference type="AlphaFoldDB" id="A0AAV5RP07"/>
<protein>
    <submittedName>
        <fullName evidence="3">rRNA-binding ribosome biosynthesis protein</fullName>
    </submittedName>
</protein>
<reference evidence="3 4" key="1">
    <citation type="journal article" date="2023" name="Elife">
        <title>Identification of key yeast species and microbe-microbe interactions impacting larval growth of Drosophila in the wild.</title>
        <authorList>
            <person name="Mure A."/>
            <person name="Sugiura Y."/>
            <person name="Maeda R."/>
            <person name="Honda K."/>
            <person name="Sakurai N."/>
            <person name="Takahashi Y."/>
            <person name="Watada M."/>
            <person name="Katoh T."/>
            <person name="Gotoh A."/>
            <person name="Gotoh Y."/>
            <person name="Taniguchi I."/>
            <person name="Nakamura K."/>
            <person name="Hayashi T."/>
            <person name="Katayama T."/>
            <person name="Uemura T."/>
            <person name="Hattori Y."/>
        </authorList>
    </citation>
    <scope>NUCLEOTIDE SEQUENCE [LARGE SCALE GENOMIC DNA]</scope>
    <source>
        <strain evidence="3 4">SB-73</strain>
    </source>
</reference>